<gene>
    <name evidence="11" type="ORF">AOPFMNJM_0629</name>
</gene>
<comment type="subcellular location">
    <subcellularLocation>
        <location evidence="9">Cytoplasm</location>
    </subcellularLocation>
</comment>
<keyword evidence="3 9" id="KW-0575">Peroxidase</keyword>
<dbReference type="InterPro" id="IPR013766">
    <property type="entry name" value="Thioredoxin_domain"/>
</dbReference>
<dbReference type="InterPro" id="IPR000866">
    <property type="entry name" value="AhpC/TSA"/>
</dbReference>
<evidence type="ECO:0000256" key="7">
    <source>
        <dbReference type="ARBA" id="ARBA00025719"/>
    </source>
</evidence>
<comment type="subunit">
    <text evidence="9">Homodecamer. Pentamer of dimers that assemble into a ring structure.</text>
</comment>
<keyword evidence="4 9" id="KW-0049">Antioxidant</keyword>
<dbReference type="Gene3D" id="3.40.30.10">
    <property type="entry name" value="Glutaredoxin"/>
    <property type="match status" value="1"/>
</dbReference>
<evidence type="ECO:0000313" key="11">
    <source>
        <dbReference type="EMBL" id="GJE05331.1"/>
    </source>
</evidence>
<evidence type="ECO:0000256" key="5">
    <source>
        <dbReference type="ARBA" id="ARBA00023002"/>
    </source>
</evidence>
<dbReference type="RefSeq" id="WP_238274016.1">
    <property type="nucleotide sequence ID" value="NZ_BPQR01000010.1"/>
</dbReference>
<keyword evidence="2 9" id="KW-0963">Cytoplasm</keyword>
<comment type="similarity">
    <text evidence="1">Belongs to the peroxiredoxin family. AhpC/Prx1 subfamily.</text>
</comment>
<evidence type="ECO:0000259" key="10">
    <source>
        <dbReference type="PROSITE" id="PS51352"/>
    </source>
</evidence>
<dbReference type="EC" id="1.11.1.24" evidence="9"/>
<reference evidence="11" key="2">
    <citation type="submission" date="2021-08" db="EMBL/GenBank/DDBJ databases">
        <authorList>
            <person name="Tani A."/>
            <person name="Ola A."/>
            <person name="Ogura Y."/>
            <person name="Katsura K."/>
            <person name="Hayashi T."/>
        </authorList>
    </citation>
    <scope>NUCLEOTIDE SEQUENCE</scope>
    <source>
        <strain evidence="11">LMG 23639</strain>
    </source>
</reference>
<evidence type="ECO:0000256" key="6">
    <source>
        <dbReference type="ARBA" id="ARBA00023284"/>
    </source>
</evidence>
<dbReference type="CDD" id="cd03016">
    <property type="entry name" value="PRX_1cys"/>
    <property type="match status" value="1"/>
</dbReference>
<dbReference type="InterPro" id="IPR019479">
    <property type="entry name" value="Peroxiredoxin_C"/>
</dbReference>
<sequence length="223" mass="24402">MISHIDLGDDAVGRPACPPVMGDPAPGFRARTTMGERTLEEYRGRWLVLFSHPADFTPVCTSEFLAFSRAYPRFQALDCDLLGLSVDSLSSHLAWAHNIEERFGVRVPFPMLEDPSMAIARAYGMLPPGAVSSATVRTTFVIDPDGIIRAASTYPMTVGRNVEEILRLVAALQLTDEEDVVTPEAWRPGDPILVAPPLTFHAAAGRSEGEVGDWYFRTGTLRA</sequence>
<dbReference type="InterPro" id="IPR050217">
    <property type="entry name" value="Peroxiredoxin"/>
</dbReference>
<comment type="catalytic activity">
    <reaction evidence="9">
        <text>a hydroperoxide + [thioredoxin]-dithiol = an alcohol + [thioredoxin]-disulfide + H2O</text>
        <dbReference type="Rhea" id="RHEA:62620"/>
        <dbReference type="Rhea" id="RHEA-COMP:10698"/>
        <dbReference type="Rhea" id="RHEA-COMP:10700"/>
        <dbReference type="ChEBI" id="CHEBI:15377"/>
        <dbReference type="ChEBI" id="CHEBI:29950"/>
        <dbReference type="ChEBI" id="CHEBI:30879"/>
        <dbReference type="ChEBI" id="CHEBI:35924"/>
        <dbReference type="ChEBI" id="CHEBI:50058"/>
        <dbReference type="EC" id="1.11.1.24"/>
    </reaction>
</comment>
<dbReference type="InterPro" id="IPR045020">
    <property type="entry name" value="PRX_1cys"/>
</dbReference>
<evidence type="ECO:0000256" key="1">
    <source>
        <dbReference type="ARBA" id="ARBA00009796"/>
    </source>
</evidence>
<evidence type="ECO:0000256" key="9">
    <source>
        <dbReference type="HAMAP-Rule" id="MF_00401"/>
    </source>
</evidence>
<protein>
    <recommendedName>
        <fullName evidence="9">Peroxiredoxin</fullName>
        <ecNumber evidence="9">1.11.1.24</ecNumber>
    </recommendedName>
    <alternativeName>
        <fullName evidence="9">Thioredoxin-dependent peroxiredoxin</fullName>
    </alternativeName>
</protein>
<comment type="caution">
    <text evidence="9">Lacks conserved residue(s) required for the propagation of feature annotation.</text>
</comment>
<feature type="binding site" evidence="9">
    <location>
        <position position="137"/>
    </location>
    <ligand>
        <name>substrate</name>
    </ligand>
</feature>
<keyword evidence="6 9" id="KW-0676">Redox-active center</keyword>
<dbReference type="PIRSF" id="PIRSF000239">
    <property type="entry name" value="AHPC"/>
    <property type="match status" value="1"/>
</dbReference>
<dbReference type="NCBIfam" id="NF009668">
    <property type="entry name" value="PRK13189.1"/>
    <property type="match status" value="1"/>
</dbReference>
<accession>A0ABQ4SUH4</accession>
<dbReference type="Pfam" id="PF10417">
    <property type="entry name" value="1-cysPrx_C"/>
    <property type="match status" value="1"/>
</dbReference>
<dbReference type="Proteomes" id="UP001055102">
    <property type="component" value="Unassembled WGS sequence"/>
</dbReference>
<keyword evidence="5 9" id="KW-0560">Oxidoreductase</keyword>
<dbReference type="PANTHER" id="PTHR10681">
    <property type="entry name" value="THIOREDOXIN PEROXIDASE"/>
    <property type="match status" value="1"/>
</dbReference>
<dbReference type="SUPFAM" id="SSF52833">
    <property type="entry name" value="Thioredoxin-like"/>
    <property type="match status" value="1"/>
</dbReference>
<dbReference type="HAMAP" id="MF_00401">
    <property type="entry name" value="Peroxiredoxin"/>
    <property type="match status" value="1"/>
</dbReference>
<dbReference type="InterPro" id="IPR022915">
    <property type="entry name" value="Peroxiredoxin_TDXH"/>
</dbReference>
<evidence type="ECO:0000313" key="12">
    <source>
        <dbReference type="Proteomes" id="UP001055102"/>
    </source>
</evidence>
<reference evidence="11" key="1">
    <citation type="journal article" date="2021" name="Front. Microbiol.">
        <title>Comprehensive Comparative Genomics and Phenotyping of Methylobacterium Species.</title>
        <authorList>
            <person name="Alessa O."/>
            <person name="Ogura Y."/>
            <person name="Fujitani Y."/>
            <person name="Takami H."/>
            <person name="Hayashi T."/>
            <person name="Sahin N."/>
            <person name="Tani A."/>
        </authorList>
    </citation>
    <scope>NUCLEOTIDE SEQUENCE</scope>
    <source>
        <strain evidence="11">LMG 23639</strain>
    </source>
</reference>
<name>A0ABQ4SUH4_9HYPH</name>
<dbReference type="Pfam" id="PF00578">
    <property type="entry name" value="AhpC-TSA"/>
    <property type="match status" value="1"/>
</dbReference>
<evidence type="ECO:0000256" key="3">
    <source>
        <dbReference type="ARBA" id="ARBA00022559"/>
    </source>
</evidence>
<dbReference type="PROSITE" id="PS51352">
    <property type="entry name" value="THIOREDOXIN_2"/>
    <property type="match status" value="1"/>
</dbReference>
<comment type="caution">
    <text evidence="11">The sequence shown here is derived from an EMBL/GenBank/DDBJ whole genome shotgun (WGS) entry which is preliminary data.</text>
</comment>
<dbReference type="InterPro" id="IPR024706">
    <property type="entry name" value="Peroxiredoxin_AhpC-typ"/>
</dbReference>
<evidence type="ECO:0000256" key="4">
    <source>
        <dbReference type="ARBA" id="ARBA00022862"/>
    </source>
</evidence>
<evidence type="ECO:0000256" key="8">
    <source>
        <dbReference type="ARBA" id="ARBA00037420"/>
    </source>
</evidence>
<comment type="function">
    <text evidence="8 9">Thiol-specific peroxidase that catalyzes the reduction of hydrogen peroxide and organic hydroperoxides to water and alcohols, respectively. Plays a role in cell protection against oxidative stress by detoxifying peroxides.</text>
</comment>
<dbReference type="EMBL" id="BPQR01000010">
    <property type="protein sequence ID" value="GJE05331.1"/>
    <property type="molecule type" value="Genomic_DNA"/>
</dbReference>
<dbReference type="InterPro" id="IPR036249">
    <property type="entry name" value="Thioredoxin-like_sf"/>
</dbReference>
<comment type="similarity">
    <text evidence="7 9">Belongs to the peroxiredoxin family. Prx6 subfamily.</text>
</comment>
<feature type="active site" description="Cysteine sulfenic acid (-SOH) intermediate" evidence="9">
    <location>
        <position position="60"/>
    </location>
</feature>
<evidence type="ECO:0000256" key="2">
    <source>
        <dbReference type="ARBA" id="ARBA00022490"/>
    </source>
</evidence>
<feature type="domain" description="Thioredoxin" evidence="10">
    <location>
        <begin position="19"/>
        <end position="174"/>
    </location>
</feature>
<comment type="miscellaneous">
    <text evidence="9">The active site is a conserved redox-active cysteine residue, the peroxidatic cysteine (C(P)), which makes the nucleophilic attack on the peroxide substrate. The peroxide oxidizes the C(P)-SH to cysteine sulfenic acid (C(P)-SOH), which then reacts with another cysteine residue, the resolving cysteine (C(R)), to form a disulfide bridge. The disulfide is subsequently reduced by an appropriate electron donor to complete the catalytic cycle. In this 1-Cys peroxiredoxin, no C(R) is present and C(P) instead forms a disulfide with a cysteine from another protein or with a small thiol molecule.</text>
</comment>
<organism evidence="11 12">
    <name type="scientific">Methylobacterium jeotgali</name>
    <dbReference type="NCBI Taxonomy" id="381630"/>
    <lineage>
        <taxon>Bacteria</taxon>
        <taxon>Pseudomonadati</taxon>
        <taxon>Pseudomonadota</taxon>
        <taxon>Alphaproteobacteria</taxon>
        <taxon>Hyphomicrobiales</taxon>
        <taxon>Methylobacteriaceae</taxon>
        <taxon>Methylobacterium</taxon>
    </lineage>
</organism>
<dbReference type="PANTHER" id="PTHR10681:SF128">
    <property type="entry name" value="THIOREDOXIN-DEPENDENT PEROXIDE REDUCTASE, MITOCHONDRIAL"/>
    <property type="match status" value="1"/>
</dbReference>
<proteinExistence type="inferred from homology"/>
<keyword evidence="12" id="KW-1185">Reference proteome</keyword>